<feature type="compositionally biased region" description="Pro residues" evidence="1">
    <location>
        <begin position="552"/>
        <end position="562"/>
    </location>
</feature>
<accession>A0ABV1GBI7</accession>
<name>A0ABV1GBI7_9FIRM</name>
<feature type="transmembrane region" description="Helical" evidence="2">
    <location>
        <begin position="142"/>
        <end position="160"/>
    </location>
</feature>
<dbReference type="InterPro" id="IPR052901">
    <property type="entry name" value="Bact_TGase-like"/>
</dbReference>
<feature type="transmembrane region" description="Helical" evidence="2">
    <location>
        <begin position="196"/>
        <end position="214"/>
    </location>
</feature>
<feature type="region of interest" description="Disordered" evidence="1">
    <location>
        <begin position="540"/>
        <end position="588"/>
    </location>
</feature>
<sequence>MKQGERFFLFLANALLLNLGAVGAVLSASSGFGMESGWLPVAMGSGTACLATALLSFGRKRGRWMLLLWGVWAAILLVGHTSFREGFCGFVYEVTSDYHVWFANVPVLFMRASREALQFFLGMMVSVTALLLAVTVLVWRSFAASLLVTLPGFCLPLVVTQVAADLPLLSVMLFWVLMLFSQVFRRVDPVRAAKTVWMLMPVVLVLLGGLLWVIPHEKKEPPSWALEIQKTVSTWATRAAEGKSPLQLGVTSKVPVFEWTNLEQAGPRVYTGQTMLKVTCTADGTYYLRGEARGDYTGTRWDKPLSDAQLGEVLLWPGMMLAESGSGTTAQMTITSEKDKTNLLYTPYWTFDADGARSTSDGSFARAGRTSWSVQFLPQQSVDFQLLHADTAMYDAYVEKNYLALPEDTAQTVGRLAREAGLSSEMEPSWLAREAVRFVQEDKRYDSQTPYQPENEDFVVYFLTHSQRGYCVHFASAVTVTLRAMGVPARYVNGYLVTVKNGQADVKDENAHAWVEYYEAGVGWIPIEATPGYSQNVLQTNQSQIVSESEPEPPAASAPENPPSQGVSEIGSPAESSPAQPQTETESAEIPRELLTVLLVVFGTMVLGWLRREWILRQRNKRQNQKNSRRASVAVWKQLRRITAKPPQRAKELAEKAVFSRQGLSLQELEEMKTILQQCVRRRRAGSGALRRFVDQWILVLYS</sequence>
<keyword evidence="2" id="KW-0812">Transmembrane</keyword>
<dbReference type="EMBL" id="JBBMFA010000036">
    <property type="protein sequence ID" value="MEQ2519106.1"/>
    <property type="molecule type" value="Genomic_DNA"/>
</dbReference>
<protein>
    <submittedName>
        <fullName evidence="4">Transglutaminase domain-containing protein</fullName>
    </submittedName>
</protein>
<keyword evidence="2" id="KW-1133">Transmembrane helix</keyword>
<feature type="transmembrane region" description="Helical" evidence="2">
    <location>
        <begin position="37"/>
        <end position="57"/>
    </location>
</feature>
<feature type="domain" description="Transglutaminase-like" evidence="3">
    <location>
        <begin position="463"/>
        <end position="531"/>
    </location>
</feature>
<evidence type="ECO:0000313" key="4">
    <source>
        <dbReference type="EMBL" id="MEQ2519106.1"/>
    </source>
</evidence>
<dbReference type="SUPFAM" id="SSF54001">
    <property type="entry name" value="Cysteine proteinases"/>
    <property type="match status" value="1"/>
</dbReference>
<evidence type="ECO:0000256" key="1">
    <source>
        <dbReference type="SAM" id="MobiDB-lite"/>
    </source>
</evidence>
<comment type="caution">
    <text evidence="4">The sequence shown here is derived from an EMBL/GenBank/DDBJ whole genome shotgun (WGS) entry which is preliminary data.</text>
</comment>
<feature type="transmembrane region" description="Helical" evidence="2">
    <location>
        <begin position="116"/>
        <end position="137"/>
    </location>
</feature>
<dbReference type="InterPro" id="IPR002931">
    <property type="entry name" value="Transglutaminase-like"/>
</dbReference>
<keyword evidence="5" id="KW-1185">Reference proteome</keyword>
<gene>
    <name evidence="4" type="ORF">WMO24_01440</name>
</gene>
<evidence type="ECO:0000256" key="2">
    <source>
        <dbReference type="SAM" id="Phobius"/>
    </source>
</evidence>
<organism evidence="4 5">
    <name type="scientific">Ruthenibacterium intestinale</name>
    <dbReference type="NCBI Taxonomy" id="3133163"/>
    <lineage>
        <taxon>Bacteria</taxon>
        <taxon>Bacillati</taxon>
        <taxon>Bacillota</taxon>
        <taxon>Clostridia</taxon>
        <taxon>Eubacteriales</taxon>
        <taxon>Oscillospiraceae</taxon>
        <taxon>Ruthenibacterium</taxon>
    </lineage>
</organism>
<dbReference type="PANTHER" id="PTHR42736:SF1">
    <property type="entry name" value="PROTEIN-GLUTAMINE GAMMA-GLUTAMYLTRANSFERASE"/>
    <property type="match status" value="1"/>
</dbReference>
<dbReference type="Gene3D" id="3.10.620.30">
    <property type="match status" value="1"/>
</dbReference>
<evidence type="ECO:0000313" key="5">
    <source>
        <dbReference type="Proteomes" id="UP001477672"/>
    </source>
</evidence>
<dbReference type="InterPro" id="IPR038765">
    <property type="entry name" value="Papain-like_cys_pep_sf"/>
</dbReference>
<feature type="compositionally biased region" description="Polar residues" evidence="1">
    <location>
        <begin position="574"/>
        <end position="585"/>
    </location>
</feature>
<proteinExistence type="predicted"/>
<feature type="transmembrane region" description="Helical" evidence="2">
    <location>
        <begin position="64"/>
        <end position="83"/>
    </location>
</feature>
<keyword evidence="2" id="KW-0472">Membrane</keyword>
<dbReference type="Proteomes" id="UP001477672">
    <property type="component" value="Unassembled WGS sequence"/>
</dbReference>
<evidence type="ECO:0000259" key="3">
    <source>
        <dbReference type="SMART" id="SM00460"/>
    </source>
</evidence>
<dbReference type="RefSeq" id="WP_349214361.1">
    <property type="nucleotide sequence ID" value="NZ_JBBMFA010000036.1"/>
</dbReference>
<dbReference type="Pfam" id="PF01841">
    <property type="entry name" value="Transglut_core"/>
    <property type="match status" value="1"/>
</dbReference>
<dbReference type="SMART" id="SM00460">
    <property type="entry name" value="TGc"/>
    <property type="match status" value="1"/>
</dbReference>
<dbReference type="CDD" id="cd21631">
    <property type="entry name" value="RHH_CopG_NikR-like"/>
    <property type="match status" value="1"/>
</dbReference>
<dbReference type="PANTHER" id="PTHR42736">
    <property type="entry name" value="PROTEIN-GLUTAMINE GAMMA-GLUTAMYLTRANSFERASE"/>
    <property type="match status" value="1"/>
</dbReference>
<reference evidence="4 5" key="1">
    <citation type="submission" date="2024-03" db="EMBL/GenBank/DDBJ databases">
        <title>Human intestinal bacterial collection.</title>
        <authorList>
            <person name="Pauvert C."/>
            <person name="Hitch T.C.A."/>
            <person name="Clavel T."/>
        </authorList>
    </citation>
    <scope>NUCLEOTIDE SEQUENCE [LARGE SCALE GENOMIC DNA]</scope>
    <source>
        <strain evidence="4 5">CLA-JM-H11</strain>
    </source>
</reference>
<feature type="transmembrane region" description="Helical" evidence="2">
    <location>
        <begin position="166"/>
        <end position="184"/>
    </location>
</feature>